<name>A0AAV4YC78_CAEEX</name>
<proteinExistence type="predicted"/>
<sequence length="111" mass="12612">MAMRTAASLSDVMWKRSTLDAYHRQPARKCVTTFPNCNSPLCILLNRLLLIRISPVYVGQMNTLLDEIAIGFCTSPGLLSRIFWILYRSGENRTPDTTRIILTLPDITKHC</sequence>
<evidence type="ECO:0000313" key="2">
    <source>
        <dbReference type="Proteomes" id="UP001054945"/>
    </source>
</evidence>
<organism evidence="1 2">
    <name type="scientific">Caerostris extrusa</name>
    <name type="common">Bark spider</name>
    <name type="synonym">Caerostris bankana</name>
    <dbReference type="NCBI Taxonomy" id="172846"/>
    <lineage>
        <taxon>Eukaryota</taxon>
        <taxon>Metazoa</taxon>
        <taxon>Ecdysozoa</taxon>
        <taxon>Arthropoda</taxon>
        <taxon>Chelicerata</taxon>
        <taxon>Arachnida</taxon>
        <taxon>Araneae</taxon>
        <taxon>Araneomorphae</taxon>
        <taxon>Entelegynae</taxon>
        <taxon>Araneoidea</taxon>
        <taxon>Araneidae</taxon>
        <taxon>Caerostris</taxon>
    </lineage>
</organism>
<reference evidence="1 2" key="1">
    <citation type="submission" date="2021-06" db="EMBL/GenBank/DDBJ databases">
        <title>Caerostris extrusa draft genome.</title>
        <authorList>
            <person name="Kono N."/>
            <person name="Arakawa K."/>
        </authorList>
    </citation>
    <scope>NUCLEOTIDE SEQUENCE [LARGE SCALE GENOMIC DNA]</scope>
</reference>
<keyword evidence="2" id="KW-1185">Reference proteome</keyword>
<dbReference type="Proteomes" id="UP001054945">
    <property type="component" value="Unassembled WGS sequence"/>
</dbReference>
<gene>
    <name evidence="1" type="ORF">CEXT_493721</name>
</gene>
<evidence type="ECO:0000313" key="1">
    <source>
        <dbReference type="EMBL" id="GIZ04613.1"/>
    </source>
</evidence>
<protein>
    <submittedName>
        <fullName evidence="1">Uncharacterized protein</fullName>
    </submittedName>
</protein>
<comment type="caution">
    <text evidence="1">The sequence shown here is derived from an EMBL/GenBank/DDBJ whole genome shotgun (WGS) entry which is preliminary data.</text>
</comment>
<dbReference type="EMBL" id="BPLR01001764">
    <property type="protein sequence ID" value="GIZ04613.1"/>
    <property type="molecule type" value="Genomic_DNA"/>
</dbReference>
<accession>A0AAV4YC78</accession>
<dbReference type="AlphaFoldDB" id="A0AAV4YC78"/>